<name>A0A7S0GC00_9STRA</name>
<dbReference type="PANTHER" id="PTHR45978">
    <property type="entry name" value="SPX DOMAIN-CONTAINING PROTEIN 3"/>
    <property type="match status" value="1"/>
</dbReference>
<proteinExistence type="predicted"/>
<feature type="region of interest" description="Disordered" evidence="1">
    <location>
        <begin position="1"/>
        <end position="31"/>
    </location>
</feature>
<dbReference type="InterPro" id="IPR004331">
    <property type="entry name" value="SPX_dom"/>
</dbReference>
<organism evidence="3">
    <name type="scientific">Proboscia inermis</name>
    <dbReference type="NCBI Taxonomy" id="420281"/>
    <lineage>
        <taxon>Eukaryota</taxon>
        <taxon>Sar</taxon>
        <taxon>Stramenopiles</taxon>
        <taxon>Ochrophyta</taxon>
        <taxon>Bacillariophyta</taxon>
        <taxon>Coscinodiscophyceae</taxon>
        <taxon>Rhizosoleniophycidae</taxon>
        <taxon>Rhizosoleniales</taxon>
        <taxon>Rhizosoleniaceae</taxon>
        <taxon>Proboscia</taxon>
    </lineage>
</organism>
<evidence type="ECO:0000256" key="1">
    <source>
        <dbReference type="SAM" id="MobiDB-lite"/>
    </source>
</evidence>
<accession>A0A7S0GC00</accession>
<dbReference type="PANTHER" id="PTHR45978:SF7">
    <property type="entry name" value="SPX DOMAIN-CONTAINING PROTEIN 4"/>
    <property type="match status" value="1"/>
</dbReference>
<dbReference type="EMBL" id="HBEL01014897">
    <property type="protein sequence ID" value="CAD8411004.1"/>
    <property type="molecule type" value="Transcribed_RNA"/>
</dbReference>
<reference evidence="3" key="1">
    <citation type="submission" date="2021-01" db="EMBL/GenBank/DDBJ databases">
        <authorList>
            <person name="Corre E."/>
            <person name="Pelletier E."/>
            <person name="Niang G."/>
            <person name="Scheremetjew M."/>
            <person name="Finn R."/>
            <person name="Kale V."/>
            <person name="Holt S."/>
            <person name="Cochrane G."/>
            <person name="Meng A."/>
            <person name="Brown T."/>
            <person name="Cohen L."/>
        </authorList>
    </citation>
    <scope>NUCLEOTIDE SEQUENCE</scope>
    <source>
        <strain evidence="3">CCAP1064/1</strain>
    </source>
</reference>
<protein>
    <recommendedName>
        <fullName evidence="2">SPX domain-containing protein</fullName>
    </recommendedName>
</protein>
<evidence type="ECO:0000313" key="3">
    <source>
        <dbReference type="EMBL" id="CAD8411004.1"/>
    </source>
</evidence>
<dbReference type="GO" id="GO:0016036">
    <property type="term" value="P:cellular response to phosphate starvation"/>
    <property type="evidence" value="ECO:0007669"/>
    <property type="project" value="InterPro"/>
</dbReference>
<dbReference type="Pfam" id="PF03105">
    <property type="entry name" value="SPX"/>
    <property type="match status" value="1"/>
</dbReference>
<dbReference type="PROSITE" id="PS51382">
    <property type="entry name" value="SPX"/>
    <property type="match status" value="1"/>
</dbReference>
<feature type="domain" description="SPX" evidence="2">
    <location>
        <begin position="1"/>
        <end position="167"/>
    </location>
</feature>
<evidence type="ECO:0000259" key="2">
    <source>
        <dbReference type="PROSITE" id="PS51382"/>
    </source>
</evidence>
<gene>
    <name evidence="3" type="ORF">PINE0816_LOCUS7127</name>
</gene>
<dbReference type="AlphaFoldDB" id="A0A7S0GC00"/>
<sequence>MGHSGISSPLPTPTAKSNNSMMNSPTTRSKNALSTVATNISDTSNTATKQYQSQVSVGKLHKSPGEVAFFKLLHGELKKAIRFFSKAEEEFAIREERVRESMIIMKKPNSIMLINDRWSVLAKSVYRLYKDLLLLETFAIMSYCAYSKILKKHDKVTGYETRVAFMSNVVNKANFTNYPNLVQMISRTETLYDEVSHLLESEGKQGLYEDERLFLNMIHRLNEQALDTAGEEGAPDVTVRKEKKGLRPPMRCDGMGNEAALGDMNKSKASSNVVSENDVTAELRILVEENLNRKVNPVTEVSERIQTKRARTLR</sequence>
<dbReference type="InterPro" id="IPR031142">
    <property type="entry name" value="SPX_prot"/>
</dbReference>